<protein>
    <recommendedName>
        <fullName evidence="3">Prevent-host-death protein</fullName>
    </recommendedName>
</protein>
<evidence type="ECO:0000313" key="1">
    <source>
        <dbReference type="EMBL" id="PIS39235.1"/>
    </source>
</evidence>
<name>A0A2H0YL54_9BACT</name>
<dbReference type="EMBL" id="PEYD01000059">
    <property type="protein sequence ID" value="PIS39235.1"/>
    <property type="molecule type" value="Genomic_DNA"/>
</dbReference>
<evidence type="ECO:0008006" key="3">
    <source>
        <dbReference type="Google" id="ProtNLM"/>
    </source>
</evidence>
<dbReference type="Proteomes" id="UP000230088">
    <property type="component" value="Unassembled WGS sequence"/>
</dbReference>
<organism evidence="1 2">
    <name type="scientific">Candidatus Nealsonbacteria bacterium CG08_land_8_20_14_0_20_38_20</name>
    <dbReference type="NCBI Taxonomy" id="1974705"/>
    <lineage>
        <taxon>Bacteria</taxon>
        <taxon>Candidatus Nealsoniibacteriota</taxon>
    </lineage>
</organism>
<evidence type="ECO:0000313" key="2">
    <source>
        <dbReference type="Proteomes" id="UP000230088"/>
    </source>
</evidence>
<accession>A0A2H0YL54</accession>
<reference evidence="2" key="1">
    <citation type="submission" date="2017-09" db="EMBL/GenBank/DDBJ databases">
        <title>Depth-based differentiation of microbial function through sediment-hosted aquifers and enrichment of novel symbionts in the deep terrestrial subsurface.</title>
        <authorList>
            <person name="Probst A.J."/>
            <person name="Ladd B."/>
            <person name="Jarett J.K."/>
            <person name="Geller-Mcgrath D.E."/>
            <person name="Sieber C.M.K."/>
            <person name="Emerson J.B."/>
            <person name="Anantharaman K."/>
            <person name="Thomas B.C."/>
            <person name="Malmstrom R."/>
            <person name="Stieglmeier M."/>
            <person name="Klingl A."/>
            <person name="Woyke T."/>
            <person name="Ryan C.M."/>
            <person name="Banfield J.F."/>
        </authorList>
    </citation>
    <scope>NUCLEOTIDE SEQUENCE [LARGE SCALE GENOMIC DNA]</scope>
</reference>
<dbReference type="AlphaFoldDB" id="A0A2H0YL54"/>
<proteinExistence type="predicted"/>
<gene>
    <name evidence="1" type="ORF">COT33_03095</name>
</gene>
<comment type="caution">
    <text evidence="1">The sequence shown here is derived from an EMBL/GenBank/DDBJ whole genome shotgun (WGS) entry which is preliminary data.</text>
</comment>
<sequence length="66" mass="7902">MVKIIKRNSIKIGKEPMVILPLRKWKEIEETTEELEEAVRFNIAFEESRGEKLISLEELKKKYKLK</sequence>